<feature type="region of interest" description="Disordered" evidence="1">
    <location>
        <begin position="1"/>
        <end position="35"/>
    </location>
</feature>
<organism evidence="2 3">
    <name type="scientific">Tremella mesenterica</name>
    <name type="common">Jelly fungus</name>
    <dbReference type="NCBI Taxonomy" id="5217"/>
    <lineage>
        <taxon>Eukaryota</taxon>
        <taxon>Fungi</taxon>
        <taxon>Dikarya</taxon>
        <taxon>Basidiomycota</taxon>
        <taxon>Agaricomycotina</taxon>
        <taxon>Tremellomycetes</taxon>
        <taxon>Tremellales</taxon>
        <taxon>Tremellaceae</taxon>
        <taxon>Tremella</taxon>
    </lineage>
</organism>
<sequence>MTIRPSTAVDSPSSQTGIEGSSPQSGISTNDRRENRRDTISVFPDDRYFHVSKFATVTQLTDTHTGHTARITETLVHLAEFRPGTSEAIWVATLPIHLDDDLSITPMKSITDYPEVPSQESFGPDSEEPVRIVKLIFEEGWFYRKGCSLSEGSPP</sequence>
<dbReference type="EMBL" id="SDIL01000085">
    <property type="protein sequence ID" value="RXK36849.1"/>
    <property type="molecule type" value="Genomic_DNA"/>
</dbReference>
<keyword evidence="3" id="KW-1185">Reference proteome</keyword>
<feature type="compositionally biased region" description="Polar residues" evidence="1">
    <location>
        <begin position="1"/>
        <end position="29"/>
    </location>
</feature>
<accession>A0A4Q1BH01</accession>
<dbReference type="InParanoid" id="A0A4Q1BH01"/>
<gene>
    <name evidence="2" type="ORF">M231_05879</name>
</gene>
<evidence type="ECO:0000313" key="3">
    <source>
        <dbReference type="Proteomes" id="UP000289152"/>
    </source>
</evidence>
<protein>
    <submittedName>
        <fullName evidence="2">Uncharacterized protein</fullName>
    </submittedName>
</protein>
<name>A0A4Q1BH01_TREME</name>
<dbReference type="AlphaFoldDB" id="A0A4Q1BH01"/>
<reference evidence="2 3" key="1">
    <citation type="submission" date="2016-06" db="EMBL/GenBank/DDBJ databases">
        <title>Evolution of pathogenesis and genome organization in the Tremellales.</title>
        <authorList>
            <person name="Cuomo C."/>
            <person name="Litvintseva A."/>
            <person name="Heitman J."/>
            <person name="Chen Y."/>
            <person name="Sun S."/>
            <person name="Springer D."/>
            <person name="Dromer F."/>
            <person name="Young S."/>
            <person name="Zeng Q."/>
            <person name="Chapman S."/>
            <person name="Gujja S."/>
            <person name="Saif S."/>
            <person name="Birren B."/>
        </authorList>
    </citation>
    <scope>NUCLEOTIDE SEQUENCE [LARGE SCALE GENOMIC DNA]</scope>
    <source>
        <strain evidence="2 3">ATCC 28783</strain>
    </source>
</reference>
<evidence type="ECO:0000313" key="2">
    <source>
        <dbReference type="EMBL" id="RXK36849.1"/>
    </source>
</evidence>
<evidence type="ECO:0000256" key="1">
    <source>
        <dbReference type="SAM" id="MobiDB-lite"/>
    </source>
</evidence>
<dbReference type="Proteomes" id="UP000289152">
    <property type="component" value="Unassembled WGS sequence"/>
</dbReference>
<comment type="caution">
    <text evidence="2">The sequence shown here is derived from an EMBL/GenBank/DDBJ whole genome shotgun (WGS) entry which is preliminary data.</text>
</comment>
<proteinExistence type="predicted"/>
<dbReference type="VEuPathDB" id="FungiDB:TREMEDRAFT_65122"/>